<dbReference type="Gene3D" id="3.30.60.30">
    <property type="match status" value="1"/>
</dbReference>
<name>A0ABR3H0M9_LOXSC</name>
<protein>
    <submittedName>
        <fullName evidence="2">Uncharacterized protein</fullName>
    </submittedName>
</protein>
<reference evidence="2 3" key="1">
    <citation type="submission" date="2024-06" db="EMBL/GenBank/DDBJ databases">
        <title>A chromosome-level genome assembly of beet webworm, Loxostege sticticalis.</title>
        <authorList>
            <person name="Zhang Y."/>
        </authorList>
    </citation>
    <scope>NUCLEOTIDE SEQUENCE [LARGE SCALE GENOMIC DNA]</scope>
    <source>
        <strain evidence="2">AQ026</strain>
        <tissue evidence="2">Whole body</tissue>
    </source>
</reference>
<feature type="signal peptide" evidence="1">
    <location>
        <begin position="1"/>
        <end position="20"/>
    </location>
</feature>
<dbReference type="EMBL" id="JBEUOH010000030">
    <property type="protein sequence ID" value="KAL0858312.1"/>
    <property type="molecule type" value="Genomic_DNA"/>
</dbReference>
<sequence>MVEFFISAFFSAFILQNIQCYSVYSKLPEVDGENHRSHLKFEHIKAICNDRSKICKSNDTRICALRILNETKEFKDFENSCFLFLSNMCDTPGEGKLLCTYFRLRARKLRQPLFPEYNILEGGTCAVYHESRRQMKMMELVNATTVATTTAVANSTGNATLYPNTTSSPLRAILRASTAFSKMYEIDTGPDGHVCPLACPDTYNPVCMTANRAHGGKYVKLYSFVNHCKANLYYCKHFEDFGPPPDELEDVQISHQSWSGCAAFRYMQFARFSEVLSSMGHYGWLVGDDRYSRIIPHHQRRPDVGK</sequence>
<feature type="chain" id="PRO_5047090051" evidence="1">
    <location>
        <begin position="21"/>
        <end position="306"/>
    </location>
</feature>
<organism evidence="2 3">
    <name type="scientific">Loxostege sticticalis</name>
    <name type="common">Beet webworm moth</name>
    <dbReference type="NCBI Taxonomy" id="481309"/>
    <lineage>
        <taxon>Eukaryota</taxon>
        <taxon>Metazoa</taxon>
        <taxon>Ecdysozoa</taxon>
        <taxon>Arthropoda</taxon>
        <taxon>Hexapoda</taxon>
        <taxon>Insecta</taxon>
        <taxon>Pterygota</taxon>
        <taxon>Neoptera</taxon>
        <taxon>Endopterygota</taxon>
        <taxon>Lepidoptera</taxon>
        <taxon>Glossata</taxon>
        <taxon>Ditrysia</taxon>
        <taxon>Pyraloidea</taxon>
        <taxon>Crambidae</taxon>
        <taxon>Pyraustinae</taxon>
        <taxon>Loxostege</taxon>
    </lineage>
</organism>
<evidence type="ECO:0000313" key="2">
    <source>
        <dbReference type="EMBL" id="KAL0858312.1"/>
    </source>
</evidence>
<evidence type="ECO:0000313" key="3">
    <source>
        <dbReference type="Proteomes" id="UP001549920"/>
    </source>
</evidence>
<keyword evidence="1" id="KW-0732">Signal</keyword>
<comment type="caution">
    <text evidence="2">The sequence shown here is derived from an EMBL/GenBank/DDBJ whole genome shotgun (WGS) entry which is preliminary data.</text>
</comment>
<dbReference type="Proteomes" id="UP001549920">
    <property type="component" value="Unassembled WGS sequence"/>
</dbReference>
<accession>A0ABR3H0M9</accession>
<proteinExistence type="predicted"/>
<evidence type="ECO:0000256" key="1">
    <source>
        <dbReference type="SAM" id="SignalP"/>
    </source>
</evidence>
<gene>
    <name evidence="2" type="ORF">ABMA27_012210</name>
</gene>
<keyword evidence="3" id="KW-1185">Reference proteome</keyword>